<dbReference type="PANTHER" id="PTHR11908">
    <property type="entry name" value="XANTHINE DEHYDROGENASE"/>
    <property type="match status" value="1"/>
</dbReference>
<comment type="caution">
    <text evidence="1">The sequence shown here is derived from an EMBL/GenBank/DDBJ whole genome shotgun (WGS) entry which is preliminary data.</text>
</comment>
<dbReference type="Gene3D" id="3.30.365.10">
    <property type="entry name" value="Aldehyde oxidase/xanthine dehydrogenase, molybdopterin binding domain"/>
    <property type="match status" value="4"/>
</dbReference>
<dbReference type="InterPro" id="IPR036856">
    <property type="entry name" value="Ald_Oxase/Xan_DH_a/b_sf"/>
</dbReference>
<dbReference type="RefSeq" id="WP_067171234.1">
    <property type="nucleotide sequence ID" value="NZ_LFZK01000003.1"/>
</dbReference>
<proteinExistence type="predicted"/>
<dbReference type="SUPFAM" id="SSF54665">
    <property type="entry name" value="CO dehydrogenase molybdoprotein N-domain-like"/>
    <property type="match status" value="1"/>
</dbReference>
<accession>A0A656Z6S5</accession>
<dbReference type="Proteomes" id="UP000243416">
    <property type="component" value="Unassembled WGS sequence"/>
</dbReference>
<reference evidence="1 2" key="1">
    <citation type="journal article" date="2016" name="ISME J.">
        <title>Integrated multi-omics analyses reveal the biochemical mechanisms and phylogenetic relevance of anaerobic androgen biodegradation in the environment.</title>
        <authorList>
            <person name="Yang F.C."/>
            <person name="Chen Y.L."/>
            <person name="Tang S.L."/>
            <person name="Yu C.P."/>
            <person name="Wang P.H."/>
            <person name="Ismail W."/>
            <person name="Wang C.H."/>
            <person name="Ding J.Y."/>
            <person name="Yang C.Y."/>
            <person name="Yang C.Y."/>
            <person name="Chiang Y.R."/>
        </authorList>
    </citation>
    <scope>NUCLEOTIDE SEQUENCE [LARGE SCALE GENOMIC DNA]</scope>
    <source>
        <strain evidence="1 2">DSM 13999</strain>
    </source>
</reference>
<evidence type="ECO:0000313" key="1">
    <source>
        <dbReference type="EMBL" id="KYC28850.1"/>
    </source>
</evidence>
<dbReference type="SMART" id="SM01008">
    <property type="entry name" value="Ald_Xan_dh_C"/>
    <property type="match status" value="1"/>
</dbReference>
<dbReference type="SUPFAM" id="SSF56003">
    <property type="entry name" value="Molybdenum cofactor-binding domain"/>
    <property type="match status" value="1"/>
</dbReference>
<sequence>MSHAIPTLPEQLPTSNVRYVGKEVKRVEDPSLVTGTAEFIDNVTLPGMLHAAILRSPHPHARIVSINTAAAEALPGVHVVLTGVDVKAWSNPCTTAPEGWGNYCMAVDKVRFVGEPVAAVAADSRYLAEDALELIEVEYELLPALPTPSAAMAPDAPVIFEQHGTNVIQHKNFVWGEVDPLFAEADHVIRDSFRWNRCGANPTETFGCISTWDVVNHELTCRGAYQAPRFFALGRSAVLNLLPNKVKLISHPQGGGFGGKGGPRATDITALLSRKANGRPVKYTEDRMEYLLAGGSQSWDRYYDAELAVKADGTVTGFRVKLIDDQGAGCEGYGTISVAKPIAAFTGPYRIQAASYDTTIVATNRAPTYPYRGYGPPPHFFVLESLMDMAARKLGMDPAELRRRNYIRPEQFPYTIPSGNEYDSGNYEAVLDKLLDMADYRKMREEQAAARAAGRLVGIGVVSTVEPGVFDWNVYSAVGVPGVGVPEGARVAVDVFGGITVIVGFNLQGQGQYTVAAQVVADYFGVDMSMVKVTMASTDVAPPHFGPGGSRLGVAITGAILGACEKLRGIFSQVVAGLMQTTPDQVELMDGRLRLKAMPEAGMTLAEVAGTMLFRSDLLPPGIEPCPEATSVWTAPNRNMPDDQARCRSYLTAANAAHVAMIEIDRQTGRTSILKYFIVDDCGTRLNPANVEGQIQGGVAQGVGAALFEEYVYNDEAQPLVSTFVDYLMPTIHEVPMTEKGEVCTPSPVAPLGAKGCGEGAIHTTPAALMCAINDALSPLDLKIHETPASPHRLWKLLQQAK</sequence>
<dbReference type="Pfam" id="PF01315">
    <property type="entry name" value="Ald_Xan_dh_C"/>
    <property type="match status" value="1"/>
</dbReference>
<name>A0A656Z6S5_9PROT</name>
<dbReference type="GO" id="GO:0005506">
    <property type="term" value="F:iron ion binding"/>
    <property type="evidence" value="ECO:0007669"/>
    <property type="project" value="InterPro"/>
</dbReference>
<dbReference type="GO" id="GO:0016491">
    <property type="term" value="F:oxidoreductase activity"/>
    <property type="evidence" value="ECO:0007669"/>
    <property type="project" value="UniProtKB-KW"/>
</dbReference>
<organism evidence="1 2">
    <name type="scientific">Sterolibacterium denitrificans</name>
    <dbReference type="NCBI Taxonomy" id="157592"/>
    <lineage>
        <taxon>Bacteria</taxon>
        <taxon>Pseudomonadati</taxon>
        <taxon>Pseudomonadota</taxon>
        <taxon>Betaproteobacteria</taxon>
        <taxon>Nitrosomonadales</taxon>
        <taxon>Sterolibacteriaceae</taxon>
        <taxon>Sterolibacterium</taxon>
    </lineage>
</organism>
<dbReference type="InterPro" id="IPR046867">
    <property type="entry name" value="AldOxase/xan_DH_MoCoBD2"/>
</dbReference>
<dbReference type="InterPro" id="IPR016208">
    <property type="entry name" value="Ald_Oxase/xanthine_DH-like"/>
</dbReference>
<dbReference type="InterPro" id="IPR008274">
    <property type="entry name" value="AldOxase/xan_DH_MoCoBD1"/>
</dbReference>
<dbReference type="Pfam" id="PF20256">
    <property type="entry name" value="MoCoBD_2"/>
    <property type="match status" value="1"/>
</dbReference>
<protein>
    <submittedName>
        <fullName evidence="1">Uncharacterized protein</fullName>
    </submittedName>
</protein>
<dbReference type="PANTHER" id="PTHR11908:SF132">
    <property type="entry name" value="ALDEHYDE OXIDASE 1-RELATED"/>
    <property type="match status" value="1"/>
</dbReference>
<dbReference type="InterPro" id="IPR000674">
    <property type="entry name" value="Ald_Oxase/Xan_DH_a/b"/>
</dbReference>
<keyword evidence="2" id="KW-1185">Reference proteome</keyword>
<evidence type="ECO:0000313" key="2">
    <source>
        <dbReference type="Proteomes" id="UP000243416"/>
    </source>
</evidence>
<gene>
    <name evidence="1" type="ORF">ACY05_03995</name>
</gene>
<dbReference type="EMBL" id="LFZK01000003">
    <property type="protein sequence ID" value="KYC28850.1"/>
    <property type="molecule type" value="Genomic_DNA"/>
</dbReference>
<dbReference type="Gene3D" id="3.90.1170.50">
    <property type="entry name" value="Aldehyde oxidase/xanthine dehydrogenase, a/b hammerhead"/>
    <property type="match status" value="1"/>
</dbReference>
<dbReference type="AlphaFoldDB" id="A0A656Z6S5"/>
<dbReference type="InterPro" id="IPR037165">
    <property type="entry name" value="AldOxase/xan_DH_Mopterin-bd_sf"/>
</dbReference>
<dbReference type="Pfam" id="PF02738">
    <property type="entry name" value="MoCoBD_1"/>
    <property type="match status" value="1"/>
</dbReference>
<dbReference type="OrthoDB" id="221297at2"/>